<feature type="coiled-coil region" evidence="10">
    <location>
        <begin position="256"/>
        <end position="290"/>
    </location>
</feature>
<dbReference type="InterPro" id="IPR050739">
    <property type="entry name" value="MFP"/>
</dbReference>
<dbReference type="EMBL" id="BSNG01000001">
    <property type="protein sequence ID" value="GLQ11241.1"/>
    <property type="molecule type" value="Genomic_DNA"/>
</dbReference>
<evidence type="ECO:0000259" key="11">
    <source>
        <dbReference type="Pfam" id="PF25994"/>
    </source>
</evidence>
<evidence type="ECO:0000256" key="7">
    <source>
        <dbReference type="ARBA" id="ARBA00022989"/>
    </source>
</evidence>
<dbReference type="PANTHER" id="PTHR30386:SF17">
    <property type="entry name" value="ALKALINE PROTEASE SECRETION PROTEIN APRE"/>
    <property type="match status" value="1"/>
</dbReference>
<name>A0ABQ5UIG1_9HYPH</name>
<protein>
    <recommendedName>
        <fullName evidence="9">Membrane fusion protein (MFP) family protein</fullName>
    </recommendedName>
</protein>
<feature type="transmembrane region" description="Helical" evidence="9">
    <location>
        <begin position="18"/>
        <end position="38"/>
    </location>
</feature>
<evidence type="ECO:0000259" key="12">
    <source>
        <dbReference type="Pfam" id="PF26002"/>
    </source>
</evidence>
<accession>A0ABQ5UIG1</accession>
<dbReference type="SUPFAM" id="SSF111369">
    <property type="entry name" value="HlyD-like secretion proteins"/>
    <property type="match status" value="1"/>
</dbReference>
<sequence length="437" mass="48543">MGDQLSEKAISASLRRTMILGFVLIILLIFGLGGWASWAKLNGAVITPGIVVVETKSQKVQHREGGIVQQIYVNDGDLVAAGDLLVTLDPTLDSAKVAELTKQLDELMAEEARLESERDGTDVSFPEDLVLRAASDPRVNALITGQSNLMEARETSNAGRKAQVLEQIKQLEQQVVGISVQRDARATTIELIDEQLATLRALFEKNLSTRREILEYERERAALTGELGELVSRMAQVREAISERHLLVLQLGDEFREEVLQRLQTVRAEITRLVEQKVAAQDKLHRMEVRSPRAGVVLELAVHTIGGVVAPGEVMMLIVPNDDALVLETRVHSIDVDQLFPNQQAAIRFPAFEQRSTPELMARLTTLSPDLVEDPRTGVTYYVARLTLDVDEVEKLGDRQLVPGMPVEAFFQTGERSVLSYLMKPLTDQIALAFREQ</sequence>
<keyword evidence="6 9" id="KW-0812">Transmembrane</keyword>
<comment type="subcellular location">
    <subcellularLocation>
        <location evidence="1 9">Cell inner membrane</location>
        <topology evidence="1 9">Single-pass membrane protein</topology>
    </subcellularLocation>
</comment>
<dbReference type="PRINTS" id="PR01490">
    <property type="entry name" value="RTXTOXIND"/>
</dbReference>
<evidence type="ECO:0000256" key="2">
    <source>
        <dbReference type="ARBA" id="ARBA00009477"/>
    </source>
</evidence>
<dbReference type="Gene3D" id="2.40.30.170">
    <property type="match status" value="1"/>
</dbReference>
<evidence type="ECO:0000256" key="5">
    <source>
        <dbReference type="ARBA" id="ARBA00022519"/>
    </source>
</evidence>
<dbReference type="InterPro" id="IPR010129">
    <property type="entry name" value="T1SS_HlyD"/>
</dbReference>
<dbReference type="RefSeq" id="WP_284392536.1">
    <property type="nucleotide sequence ID" value="NZ_BSNG01000001.1"/>
</dbReference>
<evidence type="ECO:0000256" key="8">
    <source>
        <dbReference type="ARBA" id="ARBA00023136"/>
    </source>
</evidence>
<evidence type="ECO:0000256" key="1">
    <source>
        <dbReference type="ARBA" id="ARBA00004377"/>
    </source>
</evidence>
<feature type="domain" description="AprE-like long alpha-helical hairpin" evidence="11">
    <location>
        <begin position="94"/>
        <end position="283"/>
    </location>
</feature>
<comment type="caution">
    <text evidence="13">The sequence shown here is derived from an EMBL/GenBank/DDBJ whole genome shotgun (WGS) entry which is preliminary data.</text>
</comment>
<evidence type="ECO:0000256" key="10">
    <source>
        <dbReference type="SAM" id="Coils"/>
    </source>
</evidence>
<dbReference type="NCBIfam" id="TIGR01843">
    <property type="entry name" value="type_I_hlyD"/>
    <property type="match status" value="1"/>
</dbReference>
<keyword evidence="7 9" id="KW-1133">Transmembrane helix</keyword>
<evidence type="ECO:0000313" key="13">
    <source>
        <dbReference type="EMBL" id="GLQ11241.1"/>
    </source>
</evidence>
<keyword evidence="10" id="KW-0175">Coiled coil</keyword>
<dbReference type="Pfam" id="PF26002">
    <property type="entry name" value="Beta-barrel_AprE"/>
    <property type="match status" value="1"/>
</dbReference>
<reference evidence="13" key="1">
    <citation type="journal article" date="2014" name="Int. J. Syst. Evol. Microbiol.">
        <title>Complete genome of a new Firmicutes species belonging to the dominant human colonic microbiota ('Ruminococcus bicirculans') reveals two chromosomes and a selective capacity to utilize plant glucans.</title>
        <authorList>
            <consortium name="NISC Comparative Sequencing Program"/>
            <person name="Wegmann U."/>
            <person name="Louis P."/>
            <person name="Goesmann A."/>
            <person name="Henrissat B."/>
            <person name="Duncan S.H."/>
            <person name="Flint H.J."/>
        </authorList>
    </citation>
    <scope>NUCLEOTIDE SEQUENCE</scope>
    <source>
        <strain evidence="13">NBRC 103855</strain>
    </source>
</reference>
<proteinExistence type="inferred from homology"/>
<keyword evidence="3 9" id="KW-0813">Transport</keyword>
<keyword evidence="14" id="KW-1185">Reference proteome</keyword>
<dbReference type="PANTHER" id="PTHR30386">
    <property type="entry name" value="MEMBRANE FUSION SUBUNIT OF EMRAB-TOLC MULTIDRUG EFFLUX PUMP"/>
    <property type="match status" value="1"/>
</dbReference>
<reference evidence="13" key="2">
    <citation type="submission" date="2023-01" db="EMBL/GenBank/DDBJ databases">
        <title>Draft genome sequence of Devosia yakushimensis strain NBRC 103855.</title>
        <authorList>
            <person name="Sun Q."/>
            <person name="Mori K."/>
        </authorList>
    </citation>
    <scope>NUCLEOTIDE SEQUENCE</scope>
    <source>
        <strain evidence="13">NBRC 103855</strain>
    </source>
</reference>
<keyword evidence="8 9" id="KW-0472">Membrane</keyword>
<evidence type="ECO:0000256" key="3">
    <source>
        <dbReference type="ARBA" id="ARBA00022448"/>
    </source>
</evidence>
<dbReference type="Gene3D" id="2.40.50.100">
    <property type="match status" value="1"/>
</dbReference>
<evidence type="ECO:0000256" key="9">
    <source>
        <dbReference type="RuleBase" id="RU365093"/>
    </source>
</evidence>
<dbReference type="Proteomes" id="UP001161406">
    <property type="component" value="Unassembled WGS sequence"/>
</dbReference>
<evidence type="ECO:0000256" key="6">
    <source>
        <dbReference type="ARBA" id="ARBA00022692"/>
    </source>
</evidence>
<keyword evidence="4 9" id="KW-1003">Cell membrane</keyword>
<keyword evidence="5 9" id="KW-0997">Cell inner membrane</keyword>
<feature type="domain" description="AprE-like beta-barrel" evidence="12">
    <location>
        <begin position="325"/>
        <end position="414"/>
    </location>
</feature>
<dbReference type="InterPro" id="IPR058781">
    <property type="entry name" value="HH_AprE-like"/>
</dbReference>
<feature type="coiled-coil region" evidence="10">
    <location>
        <begin position="161"/>
        <end position="219"/>
    </location>
</feature>
<dbReference type="InterPro" id="IPR058982">
    <property type="entry name" value="Beta-barrel_AprE"/>
</dbReference>
<evidence type="ECO:0000313" key="14">
    <source>
        <dbReference type="Proteomes" id="UP001161406"/>
    </source>
</evidence>
<evidence type="ECO:0000256" key="4">
    <source>
        <dbReference type="ARBA" id="ARBA00022475"/>
    </source>
</evidence>
<comment type="similarity">
    <text evidence="2 9">Belongs to the membrane fusion protein (MFP) (TC 8.A.1) family.</text>
</comment>
<dbReference type="Pfam" id="PF25994">
    <property type="entry name" value="HH_AprE"/>
    <property type="match status" value="1"/>
</dbReference>
<gene>
    <name evidence="13" type="ORF">GCM10007913_31730</name>
</gene>
<organism evidence="13 14">
    <name type="scientific">Devosia yakushimensis</name>
    <dbReference type="NCBI Taxonomy" id="470028"/>
    <lineage>
        <taxon>Bacteria</taxon>
        <taxon>Pseudomonadati</taxon>
        <taxon>Pseudomonadota</taxon>
        <taxon>Alphaproteobacteria</taxon>
        <taxon>Hyphomicrobiales</taxon>
        <taxon>Devosiaceae</taxon>
        <taxon>Devosia</taxon>
    </lineage>
</organism>